<dbReference type="InterPro" id="IPR052022">
    <property type="entry name" value="26kDa_periplasmic_antigen"/>
</dbReference>
<evidence type="ECO:0000313" key="2">
    <source>
        <dbReference type="Proteomes" id="UP000034201"/>
    </source>
</evidence>
<sequence>MFERGKLFLFIGGGIALVAFAYAVVSYVQTYSRSIEPSSFRSFAVQGEGKVIAKPDVAKFTFSVISQGGKDITKIQKENTERVNRAIALAKAAGVEEKDIKTEYYSVEPRYQYYSCPPVEPLGGSKPCPPAEIMGYTVSQTVLVKIRNFDKVGDILTGVVEAGANSVSQLSFTIDDPAALESEARDEAIARAQEKAKRTAKAGKFSLGRLLSLDEGSAYPPLYYRSEAKAMGIGGGQDAAMPAPSIEPGSQEIRVNVTLRYEIN</sequence>
<dbReference type="AlphaFoldDB" id="A0A0G1WRB8"/>
<dbReference type="Gene3D" id="3.30.110.170">
    <property type="entry name" value="Protein of unknown function (DUF541), domain 1"/>
    <property type="match status" value="1"/>
</dbReference>
<dbReference type="Proteomes" id="UP000034201">
    <property type="component" value="Unassembled WGS sequence"/>
</dbReference>
<dbReference type="GO" id="GO:0006974">
    <property type="term" value="P:DNA damage response"/>
    <property type="evidence" value="ECO:0007669"/>
    <property type="project" value="TreeGrafter"/>
</dbReference>
<reference evidence="1 2" key="1">
    <citation type="journal article" date="2015" name="Nature">
        <title>rRNA introns, odd ribosomes, and small enigmatic genomes across a large radiation of phyla.</title>
        <authorList>
            <person name="Brown C.T."/>
            <person name="Hug L.A."/>
            <person name="Thomas B.C."/>
            <person name="Sharon I."/>
            <person name="Castelle C.J."/>
            <person name="Singh A."/>
            <person name="Wilkins M.J."/>
            <person name="Williams K.H."/>
            <person name="Banfield J.F."/>
        </authorList>
    </citation>
    <scope>NUCLEOTIDE SEQUENCE [LARGE SCALE GENOMIC DNA]</scope>
</reference>
<proteinExistence type="predicted"/>
<dbReference type="EMBL" id="LCQQ01000007">
    <property type="protein sequence ID" value="KKW21403.1"/>
    <property type="molecule type" value="Genomic_DNA"/>
</dbReference>
<name>A0A0G1WRB8_9BACT</name>
<dbReference type="PANTHER" id="PTHR34387">
    <property type="entry name" value="SLR1258 PROTEIN"/>
    <property type="match status" value="1"/>
</dbReference>
<gene>
    <name evidence="1" type="ORF">UY61_C0007G0012</name>
</gene>
<accession>A0A0G1WRB8</accession>
<dbReference type="PANTHER" id="PTHR34387:SF1">
    <property type="entry name" value="PERIPLASMIC IMMUNOGENIC PROTEIN"/>
    <property type="match status" value="1"/>
</dbReference>
<dbReference type="Pfam" id="PF04402">
    <property type="entry name" value="SIMPL"/>
    <property type="match status" value="1"/>
</dbReference>
<dbReference type="InterPro" id="IPR007497">
    <property type="entry name" value="SIMPL/DUF541"/>
</dbReference>
<comment type="caution">
    <text evidence="1">The sequence shown here is derived from an EMBL/GenBank/DDBJ whole genome shotgun (WGS) entry which is preliminary data.</text>
</comment>
<evidence type="ECO:0000313" key="1">
    <source>
        <dbReference type="EMBL" id="KKW21403.1"/>
    </source>
</evidence>
<dbReference type="Gene3D" id="3.30.70.2970">
    <property type="entry name" value="Protein of unknown function (DUF541), domain 2"/>
    <property type="match status" value="1"/>
</dbReference>
<dbReference type="PATRIC" id="fig|1618608.3.peg.109"/>
<protein>
    <submittedName>
        <fullName evidence="1">26 kDa periplasmic immunogenic protein</fullName>
    </submittedName>
</protein>
<organism evidence="1 2">
    <name type="scientific">Candidatus Adlerbacteria bacterium GW2011_GWC1_50_9</name>
    <dbReference type="NCBI Taxonomy" id="1618608"/>
    <lineage>
        <taxon>Bacteria</taxon>
        <taxon>Candidatus Adleribacteriota</taxon>
    </lineage>
</organism>